<name>A0A835L067_9POAL</name>
<feature type="compositionally biased region" description="Low complexity" evidence="1">
    <location>
        <begin position="343"/>
        <end position="353"/>
    </location>
</feature>
<accession>A0A835L067</accession>
<dbReference type="EMBL" id="JACEFO010000129">
    <property type="protein sequence ID" value="KAF8780583.1"/>
    <property type="molecule type" value="Genomic_DNA"/>
</dbReference>
<feature type="compositionally biased region" description="Basic residues" evidence="1">
    <location>
        <begin position="134"/>
        <end position="144"/>
    </location>
</feature>
<reference evidence="2" key="1">
    <citation type="submission" date="2020-07" db="EMBL/GenBank/DDBJ databases">
        <title>Genome sequence and genetic diversity analysis of an under-domesticated orphan crop, white fonio (Digitaria exilis).</title>
        <authorList>
            <person name="Bennetzen J.L."/>
            <person name="Chen S."/>
            <person name="Ma X."/>
            <person name="Wang X."/>
            <person name="Yssel A.E.J."/>
            <person name="Chaluvadi S.R."/>
            <person name="Johnson M."/>
            <person name="Gangashetty P."/>
            <person name="Hamidou F."/>
            <person name="Sanogo M.D."/>
            <person name="Zwaenepoel A."/>
            <person name="Wallace J."/>
            <person name="Van De Peer Y."/>
            <person name="Van Deynze A."/>
        </authorList>
    </citation>
    <scope>NUCLEOTIDE SEQUENCE</scope>
    <source>
        <tissue evidence="2">Leaves</tissue>
    </source>
</reference>
<feature type="region of interest" description="Disordered" evidence="1">
    <location>
        <begin position="320"/>
        <end position="376"/>
    </location>
</feature>
<feature type="region of interest" description="Disordered" evidence="1">
    <location>
        <begin position="79"/>
        <end position="158"/>
    </location>
</feature>
<gene>
    <name evidence="2" type="ORF">HU200_001371</name>
</gene>
<feature type="region of interest" description="Disordered" evidence="1">
    <location>
        <begin position="13"/>
        <end position="56"/>
    </location>
</feature>
<sequence length="796" mass="83630">MRAPAEHAIYSSIVTGARSHSHSHGTAQKGKESFCAESEKTRRKPEGERVRVGSRPPGVTMALLPLFLSLLLVSCSAQSPASSPSASRAPPFSASAPSASTAPPTKAVSAPQASVAPPTKAASAPRASPWRLGRPSRHRARPSRLLRPPLGAPGLRRATDEVSFGASSLRRATDDVSFGASGLRRATDNVSLGTSGLCRVTDNVSLATSGLCATANNSSRVGAAGLCSAAYKTSRFDAEELRLATTGLCHRTADHRCLATNGIRGGTANHSRRLSAAAGSHVTSHCLSPTTHRRVSRLCHATSGNTATSSGIAYRLRRRASPGDDAGSRGVPTHGNATGGASSGHLLSSGNGSDATPRCPDHGACHGSRSSTRVTAPGSERCADAVANRGPGPVSYTVAGACAFDGAVELGVGPALAQEDESAATSGARAGVGAALVALAAAGLVVFRACATAEACEIRRDASCRTALHPPPAEERTGPIPIGPSPCCLLRPRSRSTFPLPPPPFSVPSELQEWHLVKKPALVLDEDAAAAADELPSGGAGSVRGALLSGVRRAELDPEVFFCDRTEVFRPAGSAPPHRRLGHPCSGDGGTHTRQPMLFLPRLVLTPRPLPYPKICGLALRLQVAGRRVAGRRVVGQWLAAGQPDAARWMAVHEDQELLPYLIMAEPVSAAHQQRHNGDIPMEHILDFFNTWIHKAAELALFSLTVSWHRRRVPDTGGRGEQERERVKIVGVRERDLKLLGPELRRGEAGVNACCAWHAGKGEWGSEEPPVLTTAWPIELAGVAWRLRPRRSELAQ</sequence>
<evidence type="ECO:0000313" key="3">
    <source>
        <dbReference type="Proteomes" id="UP000636709"/>
    </source>
</evidence>
<feature type="compositionally biased region" description="Low complexity" evidence="1">
    <location>
        <begin position="79"/>
        <end position="118"/>
    </location>
</feature>
<feature type="compositionally biased region" description="Low complexity" evidence="1">
    <location>
        <begin position="145"/>
        <end position="156"/>
    </location>
</feature>
<evidence type="ECO:0000256" key="1">
    <source>
        <dbReference type="SAM" id="MobiDB-lite"/>
    </source>
</evidence>
<dbReference type="Proteomes" id="UP000636709">
    <property type="component" value="Unassembled WGS sequence"/>
</dbReference>
<organism evidence="2 3">
    <name type="scientific">Digitaria exilis</name>
    <dbReference type="NCBI Taxonomy" id="1010633"/>
    <lineage>
        <taxon>Eukaryota</taxon>
        <taxon>Viridiplantae</taxon>
        <taxon>Streptophyta</taxon>
        <taxon>Embryophyta</taxon>
        <taxon>Tracheophyta</taxon>
        <taxon>Spermatophyta</taxon>
        <taxon>Magnoliopsida</taxon>
        <taxon>Liliopsida</taxon>
        <taxon>Poales</taxon>
        <taxon>Poaceae</taxon>
        <taxon>PACMAD clade</taxon>
        <taxon>Panicoideae</taxon>
        <taxon>Panicodae</taxon>
        <taxon>Paniceae</taxon>
        <taxon>Anthephorinae</taxon>
        <taxon>Digitaria</taxon>
    </lineage>
</organism>
<evidence type="ECO:0000313" key="2">
    <source>
        <dbReference type="EMBL" id="KAF8780583.1"/>
    </source>
</evidence>
<protein>
    <submittedName>
        <fullName evidence="2">Uncharacterized protein</fullName>
    </submittedName>
</protein>
<keyword evidence="3" id="KW-1185">Reference proteome</keyword>
<dbReference type="AlphaFoldDB" id="A0A835L067"/>
<proteinExistence type="predicted"/>
<comment type="caution">
    <text evidence="2">The sequence shown here is derived from an EMBL/GenBank/DDBJ whole genome shotgun (WGS) entry which is preliminary data.</text>
</comment>
<feature type="compositionally biased region" description="Basic and acidic residues" evidence="1">
    <location>
        <begin position="29"/>
        <end position="51"/>
    </location>
</feature>